<evidence type="ECO:0000313" key="3">
    <source>
        <dbReference type="Proteomes" id="UP000009172"/>
    </source>
</evidence>
<feature type="region of interest" description="Disordered" evidence="1">
    <location>
        <begin position="35"/>
        <end position="74"/>
    </location>
</feature>
<reference evidence="3" key="1">
    <citation type="journal article" date="2012" name="MBio">
        <title>Comparative genome analysis of Trichophyton rubrum and related dermatophytes reveals candidate genes involved in infection.</title>
        <authorList>
            <person name="Martinez D.A."/>
            <person name="Oliver B.G."/>
            <person name="Graeser Y."/>
            <person name="Goldberg J.M."/>
            <person name="Li W."/>
            <person name="Martinez-Rossi N.M."/>
            <person name="Monod M."/>
            <person name="Shelest E."/>
            <person name="Barton R.C."/>
            <person name="Birch E."/>
            <person name="Brakhage A.A."/>
            <person name="Chen Z."/>
            <person name="Gurr S.J."/>
            <person name="Heiman D."/>
            <person name="Heitman J."/>
            <person name="Kosti I."/>
            <person name="Rossi A."/>
            <person name="Saif S."/>
            <person name="Samalova M."/>
            <person name="Saunders C.W."/>
            <person name="Shea T."/>
            <person name="Summerbell R.C."/>
            <person name="Xu J."/>
            <person name="Young S."/>
            <person name="Zeng Q."/>
            <person name="Birren B.W."/>
            <person name="Cuomo C.A."/>
            <person name="White T.C."/>
        </authorList>
    </citation>
    <scope>NUCLEOTIDE SEQUENCE [LARGE SCALE GENOMIC DNA]</scope>
    <source>
        <strain evidence="3">CBS 112818</strain>
    </source>
</reference>
<dbReference type="Proteomes" id="UP000009172">
    <property type="component" value="Unassembled WGS sequence"/>
</dbReference>
<proteinExistence type="predicted"/>
<keyword evidence="3" id="KW-1185">Reference proteome</keyword>
<dbReference type="HOGENOM" id="CLU_2689583_0_0_1"/>
<sequence length="74" mass="7794">MSDAQTTGLEMKTALGCSRMGEGAGRRSIWMVDGGGVEKKGRRRGPNGDKVLGGALKTEGESEAKMRRVRGGRG</sequence>
<name>F2S238_TRIT1</name>
<gene>
    <name evidence="2" type="ORF">TESG_08499</name>
</gene>
<dbReference type="EMBL" id="GG698503">
    <property type="protein sequence ID" value="EGD97637.1"/>
    <property type="molecule type" value="Genomic_DNA"/>
</dbReference>
<evidence type="ECO:0000256" key="1">
    <source>
        <dbReference type="SAM" id="MobiDB-lite"/>
    </source>
</evidence>
<protein>
    <submittedName>
        <fullName evidence="2">Uncharacterized protein</fullName>
    </submittedName>
</protein>
<accession>F2S238</accession>
<dbReference type="AlphaFoldDB" id="F2S238"/>
<evidence type="ECO:0000313" key="2">
    <source>
        <dbReference type="EMBL" id="EGD97637.1"/>
    </source>
</evidence>
<organism evidence="2 3">
    <name type="scientific">Trichophyton tonsurans (strain CBS 112818)</name>
    <name type="common">Scalp ringworm fungus</name>
    <dbReference type="NCBI Taxonomy" id="647933"/>
    <lineage>
        <taxon>Eukaryota</taxon>
        <taxon>Fungi</taxon>
        <taxon>Dikarya</taxon>
        <taxon>Ascomycota</taxon>
        <taxon>Pezizomycotina</taxon>
        <taxon>Eurotiomycetes</taxon>
        <taxon>Eurotiomycetidae</taxon>
        <taxon>Onygenales</taxon>
        <taxon>Arthrodermataceae</taxon>
        <taxon>Trichophyton</taxon>
    </lineage>
</organism>